<keyword evidence="2" id="KW-1185">Reference proteome</keyword>
<reference evidence="1 2" key="1">
    <citation type="submission" date="2020-09" db="EMBL/GenBank/DDBJ databases">
        <title>Draft Genome Sequences of Oil-Oxidizing Bacteria Halomonas titanicae, Marinobacter lutaoensis, and Virgibacillus halodenitrificans Isolated from Highly Saline Environments.</title>
        <authorList>
            <person name="Grouzdev D.S."/>
            <person name="Sokolova D.S."/>
            <person name="Semenova E.M."/>
            <person name="Borzenkov I.A."/>
            <person name="Bidzhieva S.K."/>
            <person name="Poltaraus A.B."/>
            <person name="Nazina T.N."/>
        </authorList>
    </citation>
    <scope>NUCLEOTIDE SEQUENCE [LARGE SCALE GENOMIC DNA]</scope>
    <source>
        <strain evidence="1 2">VKM B-3472D</strain>
    </source>
</reference>
<dbReference type="Proteomes" id="UP000621631">
    <property type="component" value="Unassembled WGS sequence"/>
</dbReference>
<sequence>MKKDKTWERIEMRRVVKEEGKLDLSHDYEYGGNRFGNTSSTGISTFFSQLNKELADEGLLQTEKINDYLHTALGDKETGTLVEELSDVVESEYYHRNYAGINKKSKLSEEIYINRKLESLADKLITSSNNEEYPVMSKYAEDMNAKREMLINDAEDDDGRILSKLHPDIVELFNNEHTLGLINNYKLSEEDKRKLRNKNVTIEDLENHPEMMTMYLAAMTLENELGLSEQFTEEENLKKYITYIEKYNEMLIREKNKAFSRWSKGKSRLDDEKMKEYKENPYKFEYLFVNSVWRPLTEESELEEKWNEVLRFYGNANNPVSQYNKAKRIKNEITYEIGYMKQRLEPPVGFRGQKVTEYDVRLDQKELEAKFTFGDSKMIEGLLQIYNKPSPPIKDENGKSIRYKYAIPLFQGLEDKHEGHNTYIGHHIIGEFRRLWAATNLADYENTIVDLIVNRTHTKEKGESREDFYQHIMSTLNNRYNFEVHNERQLKTLIRKLSKKISNTYLDEIEINTLGLVKCSKCNKDKVASPRNFGNNKNNTGRKGLRSTCRECDNI</sequence>
<protein>
    <submittedName>
        <fullName evidence="1">Uncharacterized protein</fullName>
    </submittedName>
</protein>
<dbReference type="EMBL" id="JACWEZ010000004">
    <property type="protein sequence ID" value="MBD1222780.1"/>
    <property type="molecule type" value="Genomic_DNA"/>
</dbReference>
<evidence type="ECO:0000313" key="2">
    <source>
        <dbReference type="Proteomes" id="UP000621631"/>
    </source>
</evidence>
<name>A0ABR7VLI6_VIRHA</name>
<dbReference type="RefSeq" id="WP_189777989.1">
    <property type="nucleotide sequence ID" value="NZ_JACWEZ010000004.1"/>
</dbReference>
<evidence type="ECO:0000313" key="1">
    <source>
        <dbReference type="EMBL" id="MBD1222780.1"/>
    </source>
</evidence>
<accession>A0ABR7VLI6</accession>
<gene>
    <name evidence="1" type="ORF">IC602_09165</name>
</gene>
<organism evidence="1 2">
    <name type="scientific">Virgibacillus halodenitrificans</name>
    <name type="common">Bacillus halodenitrificans</name>
    <dbReference type="NCBI Taxonomy" id="1482"/>
    <lineage>
        <taxon>Bacteria</taxon>
        <taxon>Bacillati</taxon>
        <taxon>Bacillota</taxon>
        <taxon>Bacilli</taxon>
        <taxon>Bacillales</taxon>
        <taxon>Bacillaceae</taxon>
        <taxon>Virgibacillus</taxon>
    </lineage>
</organism>
<proteinExistence type="predicted"/>
<comment type="caution">
    <text evidence="1">The sequence shown here is derived from an EMBL/GenBank/DDBJ whole genome shotgun (WGS) entry which is preliminary data.</text>
</comment>